<protein>
    <submittedName>
        <fullName evidence="1">Orf263</fullName>
    </submittedName>
</protein>
<gene>
    <name evidence="1" type="primary">orf263</name>
</gene>
<dbReference type="AlphaFoldDB" id="Q5I716"/>
<organism evidence="1">
    <name type="scientific">Dichelobacter nodosus</name>
    <name type="common">Bacteroides nodosus</name>
    <dbReference type="NCBI Taxonomy" id="870"/>
    <lineage>
        <taxon>Bacteria</taxon>
        <taxon>Pseudomonadati</taxon>
        <taxon>Pseudomonadota</taxon>
        <taxon>Gammaproteobacteria</taxon>
        <taxon>Cardiobacteriales</taxon>
        <taxon>Cardiobacteriaceae</taxon>
        <taxon>Dichelobacter</taxon>
    </lineage>
</organism>
<name>Q5I716_DICNO</name>
<dbReference type="EMBL" id="AY847513">
    <property type="protein sequence ID" value="AAW31819.1"/>
    <property type="molecule type" value="Genomic_DNA"/>
</dbReference>
<evidence type="ECO:0000313" key="1">
    <source>
        <dbReference type="EMBL" id="AAW31819.1"/>
    </source>
</evidence>
<sequence>MSGMIEMHKGIDTTLARLKEVAAKPFAEALTELEKNDDSGAMCGGSYSSQMESLGIDVLVEKACDEVKNVRHQLLTERFKNLDSWSEEEKLAAAQDISLAVKSCPLGIIASMDPRFDPRLTDLCQKINESDELIKKLQTFEEKKALLKFDDSIPFQEKVKILDNAHNCRHTDIEKSAEELCREIDKRYTQVVMAELSGIEKLPYEKKFAKKGDIETVLSSYCHRIRLGNDEKSFCKKLDRLKEEITKEYIKRSNEETLKKFGK</sequence>
<proteinExistence type="predicted"/>
<accession>Q5I716</accession>
<reference evidence="1" key="1">
    <citation type="journal article" date="2009" name="Anaerobe">
        <title>The intD mobile genetic element from Dichelobacter nodosus, the causative agent of ovine footrot, is associated with the benign phenotype.</title>
        <authorList>
            <person name="Tanjung L.R."/>
            <person name="Whittle G."/>
            <person name="Shaw B.E."/>
            <person name="Bloomfield G.A."/>
            <person name="Katz M.E."/>
            <person name="Cheetham B.F."/>
        </authorList>
    </citation>
    <scope>NUCLEOTIDE SEQUENCE</scope>
    <source>
        <strain evidence="1">C305-1</strain>
    </source>
</reference>